<dbReference type="PANTHER" id="PTHR43776">
    <property type="entry name" value="TRANSPORT ATP-BINDING PROTEIN"/>
    <property type="match status" value="1"/>
</dbReference>
<keyword evidence="3" id="KW-0547">Nucleotide-binding</keyword>
<dbReference type="STRING" id="1009370.ALO_04428"/>
<dbReference type="SMART" id="SM00382">
    <property type="entry name" value="AAA"/>
    <property type="match status" value="1"/>
</dbReference>
<keyword evidence="7" id="KW-1185">Reference proteome</keyword>
<dbReference type="PROSITE" id="PS50893">
    <property type="entry name" value="ABC_TRANSPORTER_2"/>
    <property type="match status" value="1"/>
</dbReference>
<dbReference type="PROSITE" id="PS00211">
    <property type="entry name" value="ABC_TRANSPORTER_1"/>
    <property type="match status" value="1"/>
</dbReference>
<keyword evidence="4" id="KW-0067">ATP-binding</keyword>
<dbReference type="AlphaFoldDB" id="F7NFQ6"/>
<evidence type="ECO:0000256" key="2">
    <source>
        <dbReference type="ARBA" id="ARBA00022448"/>
    </source>
</evidence>
<evidence type="ECO:0000256" key="1">
    <source>
        <dbReference type="ARBA" id="ARBA00005417"/>
    </source>
</evidence>
<reference evidence="6 7" key="1">
    <citation type="journal article" date="2011" name="EMBO J.">
        <title>Structural diversity of bacterial flagellar motors.</title>
        <authorList>
            <person name="Chen S."/>
            <person name="Beeby M."/>
            <person name="Murphy G.E."/>
            <person name="Leadbetter J.R."/>
            <person name="Hendrixson D.R."/>
            <person name="Briegel A."/>
            <person name="Li Z."/>
            <person name="Shi J."/>
            <person name="Tocheva E.I."/>
            <person name="Muller A."/>
            <person name="Dobro M.J."/>
            <person name="Jensen G.J."/>
        </authorList>
    </citation>
    <scope>NUCLEOTIDE SEQUENCE [LARGE SCALE GENOMIC DNA]</scope>
    <source>
        <strain evidence="6 7">DSM 6540</strain>
    </source>
</reference>
<sequence>MPDLVRITNVEKSYCQAGAYFNGSKVKVLKGVTFTIEEGCCVGLVGESGSGKSTLTRLILGLELPDKGGGAILIEGKPVRRWIRENQGKMSVIFQDYTSSVNPRHTVGETIAEPLQAMRREENLDDDINVLLGKVSLSSDLKKRYPHELSGGQLQRVCIARAIATNPKFIVLDEAISSLDVSVQTQILSLLHNLRLEMNMTYLFVAHDLQAVAHLCNKIVFLYRGKVVEETGRDQLANVQNVYAKALLGSVIPFEV</sequence>
<dbReference type="Gene3D" id="3.40.50.300">
    <property type="entry name" value="P-loop containing nucleotide triphosphate hydrolases"/>
    <property type="match status" value="1"/>
</dbReference>
<dbReference type="RefSeq" id="WP_004573106.1">
    <property type="nucleotide sequence ID" value="NZ_AFGF01000032.1"/>
</dbReference>
<dbReference type="eggNOG" id="COG4608">
    <property type="taxonomic scope" value="Bacteria"/>
</dbReference>
<keyword evidence="2" id="KW-0813">Transport</keyword>
<name>F7NFQ6_9FIRM</name>
<evidence type="ECO:0000313" key="6">
    <source>
        <dbReference type="EMBL" id="EGO65119.1"/>
    </source>
</evidence>
<comment type="caution">
    <text evidence="6">The sequence shown here is derived from an EMBL/GenBank/DDBJ whole genome shotgun (WGS) entry which is preliminary data.</text>
</comment>
<evidence type="ECO:0000313" key="7">
    <source>
        <dbReference type="Proteomes" id="UP000003240"/>
    </source>
</evidence>
<comment type="similarity">
    <text evidence="1">Belongs to the ABC transporter superfamily.</text>
</comment>
<gene>
    <name evidence="6" type="ORF">ALO_04428</name>
</gene>
<organism evidence="6 7">
    <name type="scientific">Acetonema longum DSM 6540</name>
    <dbReference type="NCBI Taxonomy" id="1009370"/>
    <lineage>
        <taxon>Bacteria</taxon>
        <taxon>Bacillati</taxon>
        <taxon>Bacillota</taxon>
        <taxon>Negativicutes</taxon>
        <taxon>Acetonemataceae</taxon>
        <taxon>Acetonema</taxon>
    </lineage>
</organism>
<dbReference type="EMBL" id="AFGF01000032">
    <property type="protein sequence ID" value="EGO65119.1"/>
    <property type="molecule type" value="Genomic_DNA"/>
</dbReference>
<accession>F7NFQ6</accession>
<dbReference type="CDD" id="cd03257">
    <property type="entry name" value="ABC_NikE_OppD_transporters"/>
    <property type="match status" value="1"/>
</dbReference>
<dbReference type="Pfam" id="PF00005">
    <property type="entry name" value="ABC_tran"/>
    <property type="match status" value="1"/>
</dbReference>
<dbReference type="InterPro" id="IPR003439">
    <property type="entry name" value="ABC_transporter-like_ATP-bd"/>
</dbReference>
<dbReference type="GO" id="GO:0005524">
    <property type="term" value="F:ATP binding"/>
    <property type="evidence" value="ECO:0007669"/>
    <property type="project" value="UniProtKB-KW"/>
</dbReference>
<dbReference type="GO" id="GO:0055085">
    <property type="term" value="P:transmembrane transport"/>
    <property type="evidence" value="ECO:0007669"/>
    <property type="project" value="UniProtKB-ARBA"/>
</dbReference>
<dbReference type="Proteomes" id="UP000003240">
    <property type="component" value="Unassembled WGS sequence"/>
</dbReference>
<dbReference type="InterPro" id="IPR003593">
    <property type="entry name" value="AAA+_ATPase"/>
</dbReference>
<protein>
    <submittedName>
        <fullName evidence="6">ABC transporter related protein</fullName>
    </submittedName>
</protein>
<dbReference type="OrthoDB" id="9779287at2"/>
<evidence type="ECO:0000259" key="5">
    <source>
        <dbReference type="PROSITE" id="PS50893"/>
    </source>
</evidence>
<feature type="domain" description="ABC transporter" evidence="5">
    <location>
        <begin position="5"/>
        <end position="249"/>
    </location>
</feature>
<dbReference type="InterPro" id="IPR050319">
    <property type="entry name" value="ABC_transp_ATP-bind"/>
</dbReference>
<dbReference type="InterPro" id="IPR027417">
    <property type="entry name" value="P-loop_NTPase"/>
</dbReference>
<dbReference type="InterPro" id="IPR017871">
    <property type="entry name" value="ABC_transporter-like_CS"/>
</dbReference>
<dbReference type="GO" id="GO:0016887">
    <property type="term" value="F:ATP hydrolysis activity"/>
    <property type="evidence" value="ECO:0007669"/>
    <property type="project" value="InterPro"/>
</dbReference>
<proteinExistence type="inferred from homology"/>
<dbReference type="PANTHER" id="PTHR43776:SF7">
    <property type="entry name" value="D,D-DIPEPTIDE TRANSPORT ATP-BINDING PROTEIN DDPF-RELATED"/>
    <property type="match status" value="1"/>
</dbReference>
<evidence type="ECO:0000256" key="4">
    <source>
        <dbReference type="ARBA" id="ARBA00022840"/>
    </source>
</evidence>
<dbReference type="SUPFAM" id="SSF52540">
    <property type="entry name" value="P-loop containing nucleoside triphosphate hydrolases"/>
    <property type="match status" value="1"/>
</dbReference>
<evidence type="ECO:0000256" key="3">
    <source>
        <dbReference type="ARBA" id="ARBA00022741"/>
    </source>
</evidence>